<dbReference type="GO" id="GO:0005634">
    <property type="term" value="C:nucleus"/>
    <property type="evidence" value="ECO:0007669"/>
    <property type="project" value="TreeGrafter"/>
</dbReference>
<dbReference type="Proteomes" id="UP000639772">
    <property type="component" value="Chromosome 12"/>
</dbReference>
<comment type="caution">
    <text evidence="6">The sequence shown here is derived from an EMBL/GenBank/DDBJ whole genome shotgun (WGS) entry which is preliminary data.</text>
</comment>
<dbReference type="EMBL" id="JADCNM010000012">
    <property type="protein sequence ID" value="KAG0458929.1"/>
    <property type="molecule type" value="Genomic_DNA"/>
</dbReference>
<organism evidence="6 8">
    <name type="scientific">Vanilla planifolia</name>
    <name type="common">Vanilla</name>
    <dbReference type="NCBI Taxonomy" id="51239"/>
    <lineage>
        <taxon>Eukaryota</taxon>
        <taxon>Viridiplantae</taxon>
        <taxon>Streptophyta</taxon>
        <taxon>Embryophyta</taxon>
        <taxon>Tracheophyta</taxon>
        <taxon>Spermatophyta</taxon>
        <taxon>Magnoliopsida</taxon>
        <taxon>Liliopsida</taxon>
        <taxon>Asparagales</taxon>
        <taxon>Orchidaceae</taxon>
        <taxon>Vanilloideae</taxon>
        <taxon>Vanilleae</taxon>
        <taxon>Vanilla</taxon>
    </lineage>
</organism>
<gene>
    <name evidence="6" type="ORF">HPP92_022057</name>
    <name evidence="5" type="ORF">HPP92_022389</name>
</gene>
<dbReference type="Proteomes" id="UP000636800">
    <property type="component" value="Chromosome 12"/>
</dbReference>
<dbReference type="InterPro" id="IPR010422">
    <property type="entry name" value="Ccdc124/Oxs1"/>
</dbReference>
<dbReference type="GO" id="GO:0006366">
    <property type="term" value="P:transcription by RNA polymerase II"/>
    <property type="evidence" value="ECO:0007669"/>
    <property type="project" value="TreeGrafter"/>
</dbReference>
<evidence type="ECO:0000256" key="3">
    <source>
        <dbReference type="SAM" id="MobiDB-lite"/>
    </source>
</evidence>
<feature type="compositionally biased region" description="Basic and acidic residues" evidence="3">
    <location>
        <begin position="8"/>
        <end position="87"/>
    </location>
</feature>
<accession>A0A835PSN0</accession>
<evidence type="ECO:0000256" key="1">
    <source>
        <dbReference type="ARBA" id="ARBA00008296"/>
    </source>
</evidence>
<dbReference type="EMBL" id="JADCNL010000012">
    <property type="protein sequence ID" value="KAG0457232.1"/>
    <property type="molecule type" value="Genomic_DNA"/>
</dbReference>
<evidence type="ECO:0000313" key="5">
    <source>
        <dbReference type="EMBL" id="KAG0457232.1"/>
    </source>
</evidence>
<feature type="region of interest" description="Disordered" evidence="3">
    <location>
        <begin position="1"/>
        <end position="127"/>
    </location>
</feature>
<dbReference type="OrthoDB" id="76412at2759"/>
<evidence type="ECO:0000313" key="8">
    <source>
        <dbReference type="Proteomes" id="UP000639772"/>
    </source>
</evidence>
<comment type="similarity">
    <text evidence="1">Belongs to the CCDC124 family.</text>
</comment>
<evidence type="ECO:0000313" key="7">
    <source>
        <dbReference type="Proteomes" id="UP000636800"/>
    </source>
</evidence>
<dbReference type="Pfam" id="PF06244">
    <property type="entry name" value="Ccdc124"/>
    <property type="match status" value="1"/>
</dbReference>
<evidence type="ECO:0000256" key="2">
    <source>
        <dbReference type="ARBA" id="ARBA00023054"/>
    </source>
</evidence>
<name>A0A835PSN0_VANPL</name>
<dbReference type="PANTHER" id="PTHR21680:SF0">
    <property type="entry name" value="COILED-COIL DOMAIN-CONTAINING PROTEIN 124"/>
    <property type="match status" value="1"/>
</dbReference>
<dbReference type="AlphaFoldDB" id="A0A835PSN0"/>
<proteinExistence type="inferred from homology"/>
<keyword evidence="2" id="KW-0175">Coiled coil</keyword>
<feature type="compositionally biased region" description="Basic and acidic residues" evidence="3">
    <location>
        <begin position="102"/>
        <end position="127"/>
    </location>
</feature>
<sequence>MGTNAKAEAARSRKSAAEAEKKEREFCEREDLYWKEAEGTKSRAAKKREEKEEKRAQATARRAENRKIAEQERLDLEKSARRPDSKAKGVSAPVPKVTVAELSHRREEERLRLEREAEAAKKRLSRTTEEDQYKRMVLVGNTNRDDSVVEARSVEEAIAVLAVNDASLPPDRHPELVIKRSFKVFEESELARLKEEKPGLSLAQYKDMIWKLWKKSPSNPFSE</sequence>
<dbReference type="GO" id="GO:0003713">
    <property type="term" value="F:transcription coactivator activity"/>
    <property type="evidence" value="ECO:0007669"/>
    <property type="project" value="TreeGrafter"/>
</dbReference>
<keyword evidence="7" id="KW-1185">Reference proteome</keyword>
<dbReference type="PANTHER" id="PTHR21680">
    <property type="entry name" value="COILED-COIL DOMAIN-CONTAINING PROTEIN 124"/>
    <property type="match status" value="1"/>
</dbReference>
<dbReference type="InterPro" id="IPR054414">
    <property type="entry name" value="Ccdc124/Oxs1_C"/>
</dbReference>
<protein>
    <recommendedName>
        <fullName evidence="4">Coiled-coil domain-containing protein</fullName>
    </recommendedName>
</protein>
<feature type="domain" description="Coiled-coil" evidence="4">
    <location>
        <begin position="142"/>
        <end position="221"/>
    </location>
</feature>
<evidence type="ECO:0000313" key="6">
    <source>
        <dbReference type="EMBL" id="KAG0458929.1"/>
    </source>
</evidence>
<reference evidence="7 8" key="1">
    <citation type="journal article" date="2020" name="Nat. Food">
        <title>A phased Vanilla planifolia genome enables genetic improvement of flavour and production.</title>
        <authorList>
            <person name="Hasing T."/>
            <person name="Tang H."/>
            <person name="Brym M."/>
            <person name="Khazi F."/>
            <person name="Huang T."/>
            <person name="Chambers A.H."/>
        </authorList>
    </citation>
    <scope>NUCLEOTIDE SEQUENCE [LARGE SCALE GENOMIC DNA]</scope>
    <source>
        <tissue evidence="6">Leaf</tissue>
    </source>
</reference>
<evidence type="ECO:0000259" key="4">
    <source>
        <dbReference type="Pfam" id="PF06244"/>
    </source>
</evidence>